<evidence type="ECO:0008006" key="6">
    <source>
        <dbReference type="Google" id="ProtNLM"/>
    </source>
</evidence>
<dbReference type="RefSeq" id="WP_084215454.1">
    <property type="nucleotide sequence ID" value="NZ_JXRR01000001.1"/>
</dbReference>
<dbReference type="InterPro" id="IPR000160">
    <property type="entry name" value="GGDEF_dom"/>
</dbReference>
<dbReference type="FunFam" id="3.20.20.450:FF:000001">
    <property type="entry name" value="Cyclic di-GMP phosphodiesterase yahA"/>
    <property type="match status" value="1"/>
</dbReference>
<protein>
    <recommendedName>
        <fullName evidence="6">Diguanylate cyclase</fullName>
    </recommendedName>
</protein>
<keyword evidence="1" id="KW-1133">Transmembrane helix</keyword>
<reference evidence="4 5" key="1">
    <citation type="submission" date="2015-01" db="EMBL/GenBank/DDBJ databases">
        <title>Jeotgalibacillus campisalis genome sequencing.</title>
        <authorList>
            <person name="Goh K.M."/>
            <person name="Chan K.-G."/>
            <person name="Yaakop A.S."/>
            <person name="Ee R."/>
            <person name="Gan H.M."/>
            <person name="Chan C.S."/>
        </authorList>
    </citation>
    <scope>NUCLEOTIDE SEQUENCE [LARGE SCALE GENOMIC DNA]</scope>
    <source>
        <strain evidence="4 5">SF-57</strain>
    </source>
</reference>
<evidence type="ECO:0000259" key="3">
    <source>
        <dbReference type="PROSITE" id="PS50887"/>
    </source>
</evidence>
<gene>
    <name evidence="4" type="ORF">KR50_04020</name>
</gene>
<dbReference type="InterPro" id="IPR029787">
    <property type="entry name" value="Nucleotide_cyclase"/>
</dbReference>
<dbReference type="EMBL" id="JXRR01000001">
    <property type="protein sequence ID" value="KIL53073.1"/>
    <property type="molecule type" value="Genomic_DNA"/>
</dbReference>
<evidence type="ECO:0000313" key="5">
    <source>
        <dbReference type="Proteomes" id="UP000031972"/>
    </source>
</evidence>
<dbReference type="Proteomes" id="UP000031972">
    <property type="component" value="Unassembled WGS sequence"/>
</dbReference>
<evidence type="ECO:0000259" key="2">
    <source>
        <dbReference type="PROSITE" id="PS50883"/>
    </source>
</evidence>
<organism evidence="4 5">
    <name type="scientific">Jeotgalibacillus campisalis</name>
    <dbReference type="NCBI Taxonomy" id="220754"/>
    <lineage>
        <taxon>Bacteria</taxon>
        <taxon>Bacillati</taxon>
        <taxon>Bacillota</taxon>
        <taxon>Bacilli</taxon>
        <taxon>Bacillales</taxon>
        <taxon>Caryophanaceae</taxon>
        <taxon>Jeotgalibacillus</taxon>
    </lineage>
</organism>
<dbReference type="Gene3D" id="3.30.70.270">
    <property type="match status" value="1"/>
</dbReference>
<feature type="transmembrane region" description="Helical" evidence="1">
    <location>
        <begin position="97"/>
        <end position="114"/>
    </location>
</feature>
<evidence type="ECO:0000256" key="1">
    <source>
        <dbReference type="SAM" id="Phobius"/>
    </source>
</evidence>
<feature type="domain" description="GGDEF" evidence="3">
    <location>
        <begin position="349"/>
        <end position="481"/>
    </location>
</feature>
<dbReference type="Pfam" id="PF00990">
    <property type="entry name" value="GGDEF"/>
    <property type="match status" value="1"/>
</dbReference>
<feature type="transmembrane region" description="Helical" evidence="1">
    <location>
        <begin position="126"/>
        <end position="146"/>
    </location>
</feature>
<keyword evidence="1" id="KW-0812">Transmembrane</keyword>
<feature type="transmembrane region" description="Helical" evidence="1">
    <location>
        <begin position="63"/>
        <end position="85"/>
    </location>
</feature>
<feature type="transmembrane region" description="Helical" evidence="1">
    <location>
        <begin position="192"/>
        <end position="213"/>
    </location>
</feature>
<dbReference type="CDD" id="cd01948">
    <property type="entry name" value="EAL"/>
    <property type="match status" value="1"/>
</dbReference>
<dbReference type="PANTHER" id="PTHR44757">
    <property type="entry name" value="DIGUANYLATE CYCLASE DGCP"/>
    <property type="match status" value="1"/>
</dbReference>
<evidence type="ECO:0000313" key="4">
    <source>
        <dbReference type="EMBL" id="KIL53073.1"/>
    </source>
</evidence>
<feature type="transmembrane region" description="Helical" evidence="1">
    <location>
        <begin position="7"/>
        <end position="26"/>
    </location>
</feature>
<dbReference type="SUPFAM" id="SSF141868">
    <property type="entry name" value="EAL domain-like"/>
    <property type="match status" value="1"/>
</dbReference>
<keyword evidence="1" id="KW-0472">Membrane</keyword>
<dbReference type="InterPro" id="IPR043128">
    <property type="entry name" value="Rev_trsase/Diguanyl_cyclase"/>
</dbReference>
<accession>A0A0C2WAL3</accession>
<dbReference type="InterPro" id="IPR052155">
    <property type="entry name" value="Biofilm_reg_signaling"/>
</dbReference>
<dbReference type="PANTHER" id="PTHR44757:SF2">
    <property type="entry name" value="BIOFILM ARCHITECTURE MAINTENANCE PROTEIN MBAA"/>
    <property type="match status" value="1"/>
</dbReference>
<sequence length="748" mass="84759">MLKIGRLPLLIFVIHIGIFVGGSFALEKFPASSFLQLSASLVSFIWLNHAYRLAQKASRTFWFLLNAGMLFYAVSNAIWFIYQITGKETLIINVSDYLWIVSYAFFLAALLIKTKQMSTSYSAQAYMFNIIVYMITSSVISIHFLVTPVLQLADYSMSITIIMIVYPILNLGIIFLITTLYYLMKKSEEKDLLLLLVIGFFLQISADSLYAYLAASGAYYEGHPIDILWVVATLFIGIAGYYKNGAASASAINIKNPFEEKEFIFPYSSMLILAPLVMHSYDWNFNALTIGLWITFVMTIGRQLIIINKNNQLMIEYRYLAYHDPLTGLRNRVSFQENLKDLLTRNSEQSPAILLIDLDRFKVVNDTLGHHTGDQILLQTAKRIQYTIEQPGEVYRLGGDEFVIIYPDATEETSAALAQAVLDTFQQSFIVKDYTINLTPSIGISLYPENGCNAEDLLKAADAAMYVAKENGKNGFRFYNCELDQSLARKLAIENELRRAISENQLSLVYQPKVHLITGEVTGVEALLRWNHPDLGWISPAEFIPVAEETGQIVSIGEWVLREACIQNKKWQVAGFSPLKLSVNVSVLQFQHENFLLVVQSILMETKLEPSLIELEITESIMQNIEQSLKILQSLKNLGIQTSIDDFGTGYSSLNILQKLPVDTIKIDKSFIDEMEYADERPMVKTIIDLGQHLNLMVVAEGIETESQRQLLVDYNCKIGQGYLFSRPVHPAKFEKLYLTKKWAEATF</sequence>
<feature type="transmembrane region" description="Helical" evidence="1">
    <location>
        <begin position="287"/>
        <end position="305"/>
    </location>
</feature>
<name>A0A0C2WAL3_9BACL</name>
<dbReference type="SUPFAM" id="SSF55073">
    <property type="entry name" value="Nucleotide cyclase"/>
    <property type="match status" value="1"/>
</dbReference>
<dbReference type="SMART" id="SM00052">
    <property type="entry name" value="EAL"/>
    <property type="match status" value="1"/>
</dbReference>
<dbReference type="NCBIfam" id="TIGR00254">
    <property type="entry name" value="GGDEF"/>
    <property type="match status" value="1"/>
</dbReference>
<dbReference type="PROSITE" id="PS50887">
    <property type="entry name" value="GGDEF"/>
    <property type="match status" value="1"/>
</dbReference>
<dbReference type="Pfam" id="PF00563">
    <property type="entry name" value="EAL"/>
    <property type="match status" value="1"/>
</dbReference>
<feature type="transmembrane region" description="Helical" evidence="1">
    <location>
        <begin position="225"/>
        <end position="242"/>
    </location>
</feature>
<dbReference type="AlphaFoldDB" id="A0A0C2WAL3"/>
<keyword evidence="5" id="KW-1185">Reference proteome</keyword>
<dbReference type="FunFam" id="3.30.70.270:FF:000001">
    <property type="entry name" value="Diguanylate cyclase domain protein"/>
    <property type="match status" value="1"/>
</dbReference>
<dbReference type="PATRIC" id="fig|220754.4.peg.410"/>
<dbReference type="SMART" id="SM00267">
    <property type="entry name" value="GGDEF"/>
    <property type="match status" value="1"/>
</dbReference>
<feature type="transmembrane region" description="Helical" evidence="1">
    <location>
        <begin position="158"/>
        <end position="183"/>
    </location>
</feature>
<dbReference type="PROSITE" id="PS50883">
    <property type="entry name" value="EAL"/>
    <property type="match status" value="1"/>
</dbReference>
<dbReference type="Gene3D" id="3.20.20.450">
    <property type="entry name" value="EAL domain"/>
    <property type="match status" value="1"/>
</dbReference>
<feature type="domain" description="EAL" evidence="2">
    <location>
        <begin position="490"/>
        <end position="742"/>
    </location>
</feature>
<proteinExistence type="predicted"/>
<dbReference type="InterPro" id="IPR001633">
    <property type="entry name" value="EAL_dom"/>
</dbReference>
<feature type="transmembrane region" description="Helical" evidence="1">
    <location>
        <begin position="32"/>
        <end position="51"/>
    </location>
</feature>
<comment type="caution">
    <text evidence="4">The sequence shown here is derived from an EMBL/GenBank/DDBJ whole genome shotgun (WGS) entry which is preliminary data.</text>
</comment>
<dbReference type="InterPro" id="IPR035919">
    <property type="entry name" value="EAL_sf"/>
</dbReference>
<dbReference type="CDD" id="cd01949">
    <property type="entry name" value="GGDEF"/>
    <property type="match status" value="1"/>
</dbReference>